<dbReference type="PANTHER" id="PTHR30441">
    <property type="entry name" value="DUF748 DOMAIN-CONTAINING PROTEIN"/>
    <property type="match status" value="1"/>
</dbReference>
<evidence type="ECO:0000256" key="5">
    <source>
        <dbReference type="SAM" id="Phobius"/>
    </source>
</evidence>
<dbReference type="RefSeq" id="WP_127121101.1">
    <property type="nucleotide sequence ID" value="NZ_BHXQ01000001.1"/>
</dbReference>
<comment type="subcellular location">
    <subcellularLocation>
        <location evidence="1">Membrane</location>
        <topology evidence="1">Single-pass membrane protein</topology>
    </subcellularLocation>
</comment>
<evidence type="ECO:0000256" key="2">
    <source>
        <dbReference type="ARBA" id="ARBA00022692"/>
    </source>
</evidence>
<evidence type="ECO:0000256" key="4">
    <source>
        <dbReference type="ARBA" id="ARBA00023136"/>
    </source>
</evidence>
<evidence type="ECO:0000313" key="7">
    <source>
        <dbReference type="EMBL" id="GCC50472.1"/>
    </source>
</evidence>
<dbReference type="Proteomes" id="UP000288227">
    <property type="component" value="Unassembled WGS sequence"/>
</dbReference>
<comment type="caution">
    <text evidence="7">The sequence shown here is derived from an EMBL/GenBank/DDBJ whole genome shotgun (WGS) entry which is preliminary data.</text>
</comment>
<evidence type="ECO:0000313" key="8">
    <source>
        <dbReference type="Proteomes" id="UP000288227"/>
    </source>
</evidence>
<dbReference type="EMBL" id="BHXQ01000001">
    <property type="protein sequence ID" value="GCC50472.1"/>
    <property type="molecule type" value="Genomic_DNA"/>
</dbReference>
<evidence type="ECO:0000256" key="1">
    <source>
        <dbReference type="ARBA" id="ARBA00004167"/>
    </source>
</evidence>
<dbReference type="InterPro" id="IPR052894">
    <property type="entry name" value="AsmA-related"/>
</dbReference>
<dbReference type="GO" id="GO:0090313">
    <property type="term" value="P:regulation of protein targeting to membrane"/>
    <property type="evidence" value="ECO:0007669"/>
    <property type="project" value="TreeGrafter"/>
</dbReference>
<gene>
    <name evidence="7" type="ORF">SanaruYs_06870</name>
</gene>
<accession>A0A401U6J0</accession>
<protein>
    <submittedName>
        <fullName evidence="7">Translocation/assembly module TamB</fullName>
    </submittedName>
</protein>
<evidence type="ECO:0000256" key="3">
    <source>
        <dbReference type="ARBA" id="ARBA00022989"/>
    </source>
</evidence>
<dbReference type="GO" id="GO:0009306">
    <property type="term" value="P:protein secretion"/>
    <property type="evidence" value="ECO:0007669"/>
    <property type="project" value="InterPro"/>
</dbReference>
<reference evidence="7 8" key="1">
    <citation type="submission" date="2018-11" db="EMBL/GenBank/DDBJ databases">
        <title>Chryseotalea sanarue gen. nov., sp., nov., a member of the family Cytophagaceae, isolated from a brackish lake in Hamamatsu Japan.</title>
        <authorList>
            <person name="Maejima Y."/>
            <person name="Iino T."/>
            <person name="Muraguchi Y."/>
            <person name="Fukuda K."/>
            <person name="Ohkuma M."/>
            <person name="Moriuchi R."/>
            <person name="Dohra H."/>
            <person name="Kimbara K."/>
            <person name="Shintani M."/>
        </authorList>
    </citation>
    <scope>NUCLEOTIDE SEQUENCE [LARGE SCALE GENOMIC DNA]</scope>
    <source>
        <strain evidence="7 8">Ys</strain>
    </source>
</reference>
<name>A0A401U6J0_9BACT</name>
<keyword evidence="3 5" id="KW-1133">Transmembrane helix</keyword>
<dbReference type="PANTHER" id="PTHR30441:SF8">
    <property type="entry name" value="DUF748 DOMAIN-CONTAINING PROTEIN"/>
    <property type="match status" value="1"/>
</dbReference>
<evidence type="ECO:0000259" key="6">
    <source>
        <dbReference type="Pfam" id="PF04357"/>
    </source>
</evidence>
<proteinExistence type="predicted"/>
<dbReference type="OrthoDB" id="9811276at2"/>
<keyword evidence="2 5" id="KW-0812">Transmembrane</keyword>
<sequence>MKDVKNVKRILFKLLRWTGGILGALLVLLVILILVIRIPAVQNNLTQRAVTFLENKISTKVQLDHIFVSFPKKIVLEGLYLEDQSGDTLFYLGKLGVDTDLWGLTQNQMTLNTIELNYSTGFIKRSAIDSTFNFDYIIQAFVGDTTPTTDKETPWKFIIGTISVSETKFTLNDKYSGNDASLKIGELELAMDDFDPDKSIYAIESFELTDTQVKVIQNKPTVSSTDEDIPVSPLPAISFEEIKLNKVKINYKNPVVGQTIYANLGTLNIEANEVDLNSQKLDIDEIALLESVISYRQDKHQDKSISIQKKDSVILFTGINIPWDIKVNELKLAGNSLQYDDFNIKPEKSAIDFNHLLVSDLRITAEDIAIKGKNISGNIDQVSFKEKSGFALDTFSTELALTDHQLDLNKFILEVGSSNIELKGSANFPSLVQYDQASVNFQLNKTSIALKDILLIAPTLLDSIPVDLPESTTLSIETDIRGSLADLTVNKFNLKTLDSTAIALKGNIKNLLHIDRAILNFELQKFYTTAEDIRIALVDSLIPTSLQLPEWIEMKGKYTGTTKASTINAAITSDVGNINAEGTLDLSTVAEYDIILKTQNLHIGKILMQPETMGTLDIQAAVKGSGFTMDVVNTTFDVAVQQFQYNQYNYKDFNLEGTLDKYLFSGTGSLHDENLDFVLSGDLDYQQEIPLYKFTFDLKNANFQKLNLSERPLKARGTLNINLSTSDFQIINGNLAIRKVAIYNGESLYTVDSLLFASIDQEGESSMNIESDIISGEFNGTFNLFSLGTVMRQHINQYFSLQDKTLTTYKTPQNFKFNLTLKNTDLITEILIPELDPFIPGKISGEFNSEENRLNIEIGIASIKYNTTAMDSLSVLISSDASALNYKFRLKNITQDTLTIDAVQLTGKIQNNVINSAFQILNSKDEKKYVLGGNIKSEQDNFRFSFLQDQVVLNYTEWTVPKDNYLDFSSVGLQAHNFAITGGEEKIALITTVRDSTVSLEFQDLQLSSLSRIIRGAMPASGKLNGNFKFTTSDKGNFKSKLRIDRLEILDQPYGDLTMTMSHTNNRYGIDLQIKNKDSNLKATGFYQSDKTTSAFDFSVALSPFNLKLIEPLSSGQLKNVEGNAEGNLHITGNFKEPIVRGKIGFQDASFNSTYLNSTFFLKNETISFEESGLAFNDFTISDDKKNKAVIDGDILTQAYKEFRFRLRLTASNFQLLNTTQEDNDLFYGKVNVNTVAQITGNANRPKLDITASLSKDSKLTYVVPQTQKSVMERKGIVQFVDKDAVLDPFLANINIEDTVASVFGGMDISANLELSDQETLHIVIDPQTGDKLSVKGNATLNFDMTSSGNMNLSGRYEITEGSYNLSFYKLMKRNFAIEKGSTIVWSGNPLNAQLDIRARFEVETTPLDLIANQINTTDQTQLNSYRQRLPFFVLLDIKGQLLAPQITFLLDMPVEKRGAFGGAIYAKITDINTRESDVNKQVFALLILKRFVSDNPLESQAGAGVSNATRTSVSRILSDQLNRLSENIKGVQLSLDIKSYEDFSTGEAQGDTQVQLGVSKSLLNDRLVVKLSGNVDVEGENTSQETVSDYIGDLALEYKLTKDGRFRVTGFRTSNYDMIDGELIETGAGLIYIKDYNTLRELFKRNAKEK</sequence>
<keyword evidence="8" id="KW-1185">Reference proteome</keyword>
<dbReference type="GO" id="GO:0005886">
    <property type="term" value="C:plasma membrane"/>
    <property type="evidence" value="ECO:0007669"/>
    <property type="project" value="InterPro"/>
</dbReference>
<dbReference type="Pfam" id="PF04357">
    <property type="entry name" value="TamB"/>
    <property type="match status" value="1"/>
</dbReference>
<dbReference type="InterPro" id="IPR007452">
    <property type="entry name" value="TamB_C"/>
</dbReference>
<feature type="transmembrane region" description="Helical" evidence="5">
    <location>
        <begin position="21"/>
        <end position="40"/>
    </location>
</feature>
<organism evidence="7 8">
    <name type="scientific">Chryseotalea sanaruensis</name>
    <dbReference type="NCBI Taxonomy" id="2482724"/>
    <lineage>
        <taxon>Bacteria</taxon>
        <taxon>Pseudomonadati</taxon>
        <taxon>Bacteroidota</taxon>
        <taxon>Cytophagia</taxon>
        <taxon>Cytophagales</taxon>
        <taxon>Chryseotaleaceae</taxon>
        <taxon>Chryseotalea</taxon>
    </lineage>
</organism>
<keyword evidence="4 5" id="KW-0472">Membrane</keyword>
<feature type="domain" description="Translocation and assembly module TamB C-terminal" evidence="6">
    <location>
        <begin position="1179"/>
        <end position="1637"/>
    </location>
</feature>